<evidence type="ECO:0000259" key="2">
    <source>
        <dbReference type="Pfam" id="PF00144"/>
    </source>
</evidence>
<evidence type="ECO:0000313" key="3">
    <source>
        <dbReference type="EMBL" id="GHF79832.1"/>
    </source>
</evidence>
<evidence type="ECO:0000313" key="4">
    <source>
        <dbReference type="Proteomes" id="UP000623842"/>
    </source>
</evidence>
<dbReference type="Gene3D" id="3.40.710.10">
    <property type="entry name" value="DD-peptidase/beta-lactamase superfamily"/>
    <property type="match status" value="1"/>
</dbReference>
<dbReference type="PANTHER" id="PTHR43283:SF7">
    <property type="entry name" value="BETA-LACTAMASE-RELATED DOMAIN-CONTAINING PROTEIN"/>
    <property type="match status" value="1"/>
</dbReference>
<sequence length="352" mass="39620">MKNKLTTLMVGLSLLSGISYAQDSLNITQQIKELKPQKLSSVLVIKDNKLLHESYYNEASAQSLHNIRSASKSFTGLMFGVAIKDGYFESVQDKVLPWFKDYQPLFYPSDEKTNMRFFDLLSMTNPLECDDMNSFSAGNEERMYLRKDWIEFFLNLPTRGNPPWMPTFEQQAYGRSFAYCTAGISITAAAIERASGKSLADYAQSALFDKLDIKEVHWPKSPMGITQGGGGVDIKPRDLIKIGQLVLNKGKWGNEQLIPQDWIEKSLQSYSESMPELNATYGLTFWHFPYQVNGKTIDSYAAAGNGGNYLYIVPVLNLTAVITSTAYNTPYMHKQSQSIFSQVILPKIVSQP</sequence>
<feature type="signal peptide" evidence="1">
    <location>
        <begin position="1"/>
        <end position="21"/>
    </location>
</feature>
<reference evidence="3" key="1">
    <citation type="journal article" date="2014" name="Int. J. Syst. Evol. Microbiol.">
        <title>Complete genome sequence of Corynebacterium casei LMG S-19264T (=DSM 44701T), isolated from a smear-ripened cheese.</title>
        <authorList>
            <consortium name="US DOE Joint Genome Institute (JGI-PGF)"/>
            <person name="Walter F."/>
            <person name="Albersmeier A."/>
            <person name="Kalinowski J."/>
            <person name="Ruckert C."/>
        </authorList>
    </citation>
    <scope>NUCLEOTIDE SEQUENCE</scope>
    <source>
        <strain evidence="3">KCTC 42731</strain>
    </source>
</reference>
<gene>
    <name evidence="3" type="ORF">GCM10017161_03790</name>
</gene>
<dbReference type="RefSeq" id="WP_189767017.1">
    <property type="nucleotide sequence ID" value="NZ_BNCK01000001.1"/>
</dbReference>
<evidence type="ECO:0000256" key="1">
    <source>
        <dbReference type="SAM" id="SignalP"/>
    </source>
</evidence>
<comment type="caution">
    <text evidence="3">The sequence shown here is derived from an EMBL/GenBank/DDBJ whole genome shotgun (WGS) entry which is preliminary data.</text>
</comment>
<dbReference type="PANTHER" id="PTHR43283">
    <property type="entry name" value="BETA-LACTAMASE-RELATED"/>
    <property type="match status" value="1"/>
</dbReference>
<proteinExistence type="predicted"/>
<keyword evidence="1" id="KW-0732">Signal</keyword>
<feature type="domain" description="Beta-lactamase-related" evidence="2">
    <location>
        <begin position="41"/>
        <end position="335"/>
    </location>
</feature>
<dbReference type="InterPro" id="IPR001466">
    <property type="entry name" value="Beta-lactam-related"/>
</dbReference>
<dbReference type="SUPFAM" id="SSF56601">
    <property type="entry name" value="beta-lactamase/transpeptidase-like"/>
    <property type="match status" value="1"/>
</dbReference>
<accession>A0A919BBS4</accession>
<dbReference type="Proteomes" id="UP000623842">
    <property type="component" value="Unassembled WGS sequence"/>
</dbReference>
<dbReference type="AlphaFoldDB" id="A0A919BBS4"/>
<dbReference type="InterPro" id="IPR050789">
    <property type="entry name" value="Diverse_Enzym_Activities"/>
</dbReference>
<dbReference type="EMBL" id="BNCK01000001">
    <property type="protein sequence ID" value="GHF79832.1"/>
    <property type="molecule type" value="Genomic_DNA"/>
</dbReference>
<dbReference type="InterPro" id="IPR012338">
    <property type="entry name" value="Beta-lactam/transpept-like"/>
</dbReference>
<organism evidence="3 4">
    <name type="scientific">Thalassotalea marina</name>
    <dbReference type="NCBI Taxonomy" id="1673741"/>
    <lineage>
        <taxon>Bacteria</taxon>
        <taxon>Pseudomonadati</taxon>
        <taxon>Pseudomonadota</taxon>
        <taxon>Gammaproteobacteria</taxon>
        <taxon>Alteromonadales</taxon>
        <taxon>Colwelliaceae</taxon>
        <taxon>Thalassotalea</taxon>
    </lineage>
</organism>
<keyword evidence="4" id="KW-1185">Reference proteome</keyword>
<reference evidence="3" key="2">
    <citation type="submission" date="2020-09" db="EMBL/GenBank/DDBJ databases">
        <authorList>
            <person name="Sun Q."/>
            <person name="Kim S."/>
        </authorList>
    </citation>
    <scope>NUCLEOTIDE SEQUENCE</scope>
    <source>
        <strain evidence="3">KCTC 42731</strain>
    </source>
</reference>
<feature type="chain" id="PRO_5037081617" description="Beta-lactamase-related domain-containing protein" evidence="1">
    <location>
        <begin position="22"/>
        <end position="352"/>
    </location>
</feature>
<name>A0A919BBS4_9GAMM</name>
<dbReference type="Pfam" id="PF00144">
    <property type="entry name" value="Beta-lactamase"/>
    <property type="match status" value="1"/>
</dbReference>
<protein>
    <recommendedName>
        <fullName evidence="2">Beta-lactamase-related domain-containing protein</fullName>
    </recommendedName>
</protein>